<dbReference type="SUPFAM" id="SSF89550">
    <property type="entry name" value="PHP domain-like"/>
    <property type="match status" value="1"/>
</dbReference>
<proteinExistence type="predicted"/>
<dbReference type="Gene3D" id="3.20.20.140">
    <property type="entry name" value="Metal-dependent hydrolases"/>
    <property type="match status" value="1"/>
</dbReference>
<sequence length="426" mass="44975">MIATGTLRRAALAALLAAAAIVIDVPGLADAPGSGAEAATLTCVVADGETGGKLAARCRVAGSNGNTWYPPAGTAFRYYAEDGFFYADSAFSIVLPSGEFNVRIGHGFEYEPVDTTIMVGATDTTIAIGLERMFDMADSGWYPGDCHLHIDHDGGYYTVVPADAHLMGRAEGLRIINCLDNGYYFTGGPDPCSTEECIVYMTEEYRSGVYGHMGLLGLEELVLPVSSFWWPTTRETADSAHTQAGALVVSAHPVSSEDFGDIYEWPGSGIARALPVDITEGVIDAFEVMSYSNCHGGIELEMWYRLLNCGFSLPGCGGSDACMNMIESAPLGGFRTYVAHEGAPLTSGGWIEGIRSGRTFVTNGPLIHGFGVGDAGPGESVRVAGADTILNCRLAVECLFPLGRAEVVLNGEVVRTLLFEEGAGSI</sequence>
<evidence type="ECO:0000313" key="2">
    <source>
        <dbReference type="EMBL" id="HER43323.1"/>
    </source>
</evidence>
<dbReference type="EMBL" id="DSEC01000179">
    <property type="protein sequence ID" value="HER43323.1"/>
    <property type="molecule type" value="Genomic_DNA"/>
</dbReference>
<evidence type="ECO:0000256" key="1">
    <source>
        <dbReference type="SAM" id="SignalP"/>
    </source>
</evidence>
<dbReference type="NCBIfam" id="NF038032">
    <property type="entry name" value="CehA_McbA_metalo"/>
    <property type="match status" value="1"/>
</dbReference>
<dbReference type="Proteomes" id="UP000886069">
    <property type="component" value="Unassembled WGS sequence"/>
</dbReference>
<keyword evidence="1" id="KW-0732">Signal</keyword>
<feature type="signal peptide" evidence="1">
    <location>
        <begin position="1"/>
        <end position="29"/>
    </location>
</feature>
<comment type="caution">
    <text evidence="2">The sequence shown here is derived from an EMBL/GenBank/DDBJ whole genome shotgun (WGS) entry which is preliminary data.</text>
</comment>
<reference evidence="2" key="1">
    <citation type="journal article" date="2020" name="mSystems">
        <title>Genome- and Community-Level Interaction Insights into Carbon Utilization and Element Cycling Functions of Hydrothermarchaeota in Hydrothermal Sediment.</title>
        <authorList>
            <person name="Zhou Z."/>
            <person name="Liu Y."/>
            <person name="Xu W."/>
            <person name="Pan J."/>
            <person name="Luo Z.H."/>
            <person name="Li M."/>
        </authorList>
    </citation>
    <scope>NUCLEOTIDE SEQUENCE [LARGE SCALE GENOMIC DNA]</scope>
    <source>
        <strain evidence="2">SpSt-1233</strain>
    </source>
</reference>
<gene>
    <name evidence="2" type="ORF">ENO08_02540</name>
</gene>
<feature type="non-terminal residue" evidence="2">
    <location>
        <position position="426"/>
    </location>
</feature>
<accession>A0A7V2F3D0</accession>
<protein>
    <submittedName>
        <fullName evidence="2">Uncharacterized protein</fullName>
    </submittedName>
</protein>
<dbReference type="AlphaFoldDB" id="A0A7V2F3D0"/>
<organism evidence="2">
    <name type="scientific">Eiseniibacteriota bacterium</name>
    <dbReference type="NCBI Taxonomy" id="2212470"/>
    <lineage>
        <taxon>Bacteria</taxon>
        <taxon>Candidatus Eiseniibacteriota</taxon>
    </lineage>
</organism>
<name>A0A7V2F3D0_UNCEI</name>
<dbReference type="InterPro" id="IPR016195">
    <property type="entry name" value="Pol/histidinol_Pase-like"/>
</dbReference>
<feature type="chain" id="PRO_5031260042" evidence="1">
    <location>
        <begin position="30"/>
        <end position="426"/>
    </location>
</feature>